<organism evidence="1 2">
    <name type="scientific">Liparis tanakae</name>
    <name type="common">Tanaka's snailfish</name>
    <dbReference type="NCBI Taxonomy" id="230148"/>
    <lineage>
        <taxon>Eukaryota</taxon>
        <taxon>Metazoa</taxon>
        <taxon>Chordata</taxon>
        <taxon>Craniata</taxon>
        <taxon>Vertebrata</taxon>
        <taxon>Euteleostomi</taxon>
        <taxon>Actinopterygii</taxon>
        <taxon>Neopterygii</taxon>
        <taxon>Teleostei</taxon>
        <taxon>Neoteleostei</taxon>
        <taxon>Acanthomorphata</taxon>
        <taxon>Eupercaria</taxon>
        <taxon>Perciformes</taxon>
        <taxon>Cottioidei</taxon>
        <taxon>Cottales</taxon>
        <taxon>Liparidae</taxon>
        <taxon>Liparis</taxon>
    </lineage>
</organism>
<evidence type="ECO:0000313" key="2">
    <source>
        <dbReference type="Proteomes" id="UP000314294"/>
    </source>
</evidence>
<name>A0A4Z2GUH8_9TELE</name>
<protein>
    <submittedName>
        <fullName evidence="1">Uncharacterized protein</fullName>
    </submittedName>
</protein>
<accession>A0A4Z2GUH8</accession>
<comment type="caution">
    <text evidence="1">The sequence shown here is derived from an EMBL/GenBank/DDBJ whole genome shotgun (WGS) entry which is preliminary data.</text>
</comment>
<dbReference type="Proteomes" id="UP000314294">
    <property type="component" value="Unassembled WGS sequence"/>
</dbReference>
<gene>
    <name evidence="1" type="ORF">EYF80_032674</name>
</gene>
<evidence type="ECO:0000313" key="1">
    <source>
        <dbReference type="EMBL" id="TNN57089.1"/>
    </source>
</evidence>
<dbReference type="AlphaFoldDB" id="A0A4Z2GUH8"/>
<reference evidence="1 2" key="1">
    <citation type="submission" date="2019-03" db="EMBL/GenBank/DDBJ databases">
        <title>First draft genome of Liparis tanakae, snailfish: a comprehensive survey of snailfish specific genes.</title>
        <authorList>
            <person name="Kim W."/>
            <person name="Song I."/>
            <person name="Jeong J.-H."/>
            <person name="Kim D."/>
            <person name="Kim S."/>
            <person name="Ryu S."/>
            <person name="Song J.Y."/>
            <person name="Lee S.K."/>
        </authorList>
    </citation>
    <scope>NUCLEOTIDE SEQUENCE [LARGE SCALE GENOMIC DNA]</scope>
    <source>
        <tissue evidence="1">Muscle</tissue>
    </source>
</reference>
<sequence length="143" mass="16696">MLTVRDTVSVSAGGLTGAGQRQHHLQGLQQQLGVVGELLKRRQNHEVVLVLHELHQELQRSTALQLHLFTGRKCLHRLHHQAEHILLFLLQQQQRSYLRLLCGRLPDRSRRARARRPTMETLPSAPYRRSTFRICLEDTKRRH</sequence>
<proteinExistence type="predicted"/>
<dbReference type="EMBL" id="SRLO01000413">
    <property type="protein sequence ID" value="TNN57089.1"/>
    <property type="molecule type" value="Genomic_DNA"/>
</dbReference>
<keyword evidence="2" id="KW-1185">Reference proteome</keyword>